<sequence length="1055" mass="120665">MPISQEERTTDIIVGCIIFIITIPGFCATLFAAIVLFRHKTFHSGFGRISALRSLSDAGVLLCFIICSAPLTITSDRSEVNVYNRKVGQIQLFFQATSFHAALILSLNRFCAVAVAGSYNQLFSVDRTRWFLLWILTVSVVYNSVFFIPDCNSHYNTTSLIWEFDNSPCGQAIAHYVDLIGTLSLFGFILLIDMVTLYFLRIANKKLAAAGAPDSKEQIKRRKQEFRFFLQAVIVSVLYTFAFFSFHVLSKIAETRWTKFLCVTFMWSLAHACSGVIVILCNKEMKAIIKRPSQALSLMRSTRSHSDMRHFVPQTTTVTIVRMAQKEISHEQTTFLSLPNEIICDIITFLEQNDRKRIRNVDKRLRSLERSTGYRNFDYIEFNSDVRQGKIRAIADMDIRNFKQPTPELAKFFSHASTAGIAIKVGRIDEMFEAWMESVLRKLRLDILHVEIEDEKSCRILQDLIRSHREIKEVHIEWNCEGNESNKQMFFDLPPKETYIITSFKAQSWFDDEILCHLIGICCSSLEVELRNAGITATGMTNAFDMLQKEHYQKKIVRFSVSLESFCDFMLPQYDNPIMHLSLLLLTAFPLSVYSCIMHTTSVSRIYRFRIISGPQNCRLTNFSVLNSTFPKERLEGFKHLDAKDFVSRMMAAGLEAGCDKTPAAVKYQLVCAFSYCHGPQNDKCYDICGNVPFDKEIIGAAAKTSMERRSPCEATCGKKNCTKDCDYLCKTHFSFKNRKEYEAEMHHSLLLFAAPPIAVMHSVKNTTVPKEWLEGFKHVDALDFVTRMKFAGATKDNAPAKDKYVYLCRYAYCHDQKTPKCNDYCGFAARVIRQRSREENERHQGTRGGSGNLPQGMRGLCASDCGKNDCKKECAYLCEKHFSFKNRKEYEAEMHHSLLLFAAPPIAVMHSVKNTTVPKEWLEGFKHVDALDFVTRMKFAGATKDNAPAKDKYVYLCRYAYCHDQKTPKCNDYCGFAARVIRQRSREENERHQGTRGGSGNLPQGMRGLCASDCGKNDCKKECAYLCEKHFSFKNRKEYEAEFNKLVGRFNPPK</sequence>
<name>A0A8R1YNM5_PRIPA</name>
<comment type="subcellular location">
    <subcellularLocation>
        <location evidence="1">Membrane</location>
    </subcellularLocation>
</comment>
<feature type="transmembrane region" description="Helical" evidence="5">
    <location>
        <begin position="228"/>
        <end position="246"/>
    </location>
</feature>
<keyword evidence="3 5" id="KW-1133">Transmembrane helix</keyword>
<feature type="transmembrane region" description="Helical" evidence="5">
    <location>
        <begin position="179"/>
        <end position="200"/>
    </location>
</feature>
<evidence type="ECO:0000256" key="3">
    <source>
        <dbReference type="ARBA" id="ARBA00022989"/>
    </source>
</evidence>
<feature type="transmembrane region" description="Helical" evidence="5">
    <location>
        <begin position="580"/>
        <end position="600"/>
    </location>
</feature>
<keyword evidence="2 5" id="KW-0812">Transmembrane</keyword>
<keyword evidence="4 5" id="KW-0472">Membrane</keyword>
<feature type="domain" description="F-box" evidence="6">
    <location>
        <begin position="332"/>
        <end position="380"/>
    </location>
</feature>
<protein>
    <submittedName>
        <fullName evidence="7">F-box domain-containing protein</fullName>
    </submittedName>
</protein>
<evidence type="ECO:0000259" key="6">
    <source>
        <dbReference type="PROSITE" id="PS50181"/>
    </source>
</evidence>
<dbReference type="PANTHER" id="PTHR23017:SF3">
    <property type="entry name" value="G-PROTEIN COUPLED RECEPTORS FAMILY 1 PROFILE DOMAIN-CONTAINING PROTEIN"/>
    <property type="match status" value="1"/>
</dbReference>
<evidence type="ECO:0000256" key="1">
    <source>
        <dbReference type="ARBA" id="ARBA00004370"/>
    </source>
</evidence>
<dbReference type="PROSITE" id="PS00237">
    <property type="entry name" value="G_PROTEIN_RECEP_F1_1"/>
    <property type="match status" value="1"/>
</dbReference>
<dbReference type="CDD" id="cd00637">
    <property type="entry name" value="7tm_classA_rhodopsin-like"/>
    <property type="match status" value="1"/>
</dbReference>
<feature type="transmembrane region" description="Helical" evidence="5">
    <location>
        <begin position="49"/>
        <end position="73"/>
    </location>
</feature>
<dbReference type="PROSITE" id="PS50181">
    <property type="entry name" value="FBOX"/>
    <property type="match status" value="1"/>
</dbReference>
<evidence type="ECO:0000256" key="2">
    <source>
        <dbReference type="ARBA" id="ARBA00022692"/>
    </source>
</evidence>
<dbReference type="GO" id="GO:0004930">
    <property type="term" value="F:G protein-coupled receptor activity"/>
    <property type="evidence" value="ECO:0007669"/>
    <property type="project" value="InterPro"/>
</dbReference>
<dbReference type="PANTHER" id="PTHR23017">
    <property type="entry name" value="SERPENTINE RECEPTOR, CLASS X"/>
    <property type="match status" value="1"/>
</dbReference>
<proteinExistence type="predicted"/>
<evidence type="ECO:0000313" key="8">
    <source>
        <dbReference type="Proteomes" id="UP000005239"/>
    </source>
</evidence>
<dbReference type="SUPFAM" id="SSF81321">
    <property type="entry name" value="Family A G protein-coupled receptor-like"/>
    <property type="match status" value="1"/>
</dbReference>
<feature type="transmembrane region" description="Helical" evidence="5">
    <location>
        <begin position="258"/>
        <end position="281"/>
    </location>
</feature>
<dbReference type="EnsemblMetazoa" id="PPA36444.1">
    <property type="protein sequence ID" value="PPA36444.1"/>
    <property type="gene ID" value="WBGene00274813"/>
</dbReference>
<accession>A0A8R1YNM5</accession>
<dbReference type="InterPro" id="IPR001810">
    <property type="entry name" value="F-box_dom"/>
</dbReference>
<keyword evidence="8" id="KW-1185">Reference proteome</keyword>
<dbReference type="AlphaFoldDB" id="A0A8R1YNM5"/>
<evidence type="ECO:0000313" key="7">
    <source>
        <dbReference type="EnsemblMetazoa" id="PPA36444.1"/>
    </source>
</evidence>
<evidence type="ECO:0000256" key="5">
    <source>
        <dbReference type="SAM" id="Phobius"/>
    </source>
</evidence>
<feature type="transmembrane region" description="Helical" evidence="5">
    <location>
        <begin position="131"/>
        <end position="149"/>
    </location>
</feature>
<feature type="transmembrane region" description="Helical" evidence="5">
    <location>
        <begin position="12"/>
        <end position="37"/>
    </location>
</feature>
<reference evidence="7" key="2">
    <citation type="submission" date="2022-06" db="UniProtKB">
        <authorList>
            <consortium name="EnsemblMetazoa"/>
        </authorList>
    </citation>
    <scope>IDENTIFICATION</scope>
    <source>
        <strain evidence="7">PS312</strain>
    </source>
</reference>
<dbReference type="GO" id="GO:0016020">
    <property type="term" value="C:membrane"/>
    <property type="evidence" value="ECO:0007669"/>
    <property type="project" value="UniProtKB-SubCell"/>
</dbReference>
<dbReference type="Pfam" id="PF10328">
    <property type="entry name" value="7TM_GPCR_Srx"/>
    <property type="match status" value="1"/>
</dbReference>
<gene>
    <name evidence="7" type="primary">WBGene00274813</name>
</gene>
<organism evidence="7 8">
    <name type="scientific">Pristionchus pacificus</name>
    <name type="common">Parasitic nematode worm</name>
    <dbReference type="NCBI Taxonomy" id="54126"/>
    <lineage>
        <taxon>Eukaryota</taxon>
        <taxon>Metazoa</taxon>
        <taxon>Ecdysozoa</taxon>
        <taxon>Nematoda</taxon>
        <taxon>Chromadorea</taxon>
        <taxon>Rhabditida</taxon>
        <taxon>Rhabditina</taxon>
        <taxon>Diplogasteromorpha</taxon>
        <taxon>Diplogasteroidea</taxon>
        <taxon>Neodiplogasteridae</taxon>
        <taxon>Pristionchus</taxon>
    </lineage>
</organism>
<dbReference type="Proteomes" id="UP000005239">
    <property type="component" value="Unassembled WGS sequence"/>
</dbReference>
<evidence type="ECO:0000256" key="4">
    <source>
        <dbReference type="ARBA" id="ARBA00023136"/>
    </source>
</evidence>
<dbReference type="InterPro" id="IPR000276">
    <property type="entry name" value="GPCR_Rhodpsn"/>
</dbReference>
<reference evidence="8" key="1">
    <citation type="journal article" date="2008" name="Nat. Genet.">
        <title>The Pristionchus pacificus genome provides a unique perspective on nematode lifestyle and parasitism.</title>
        <authorList>
            <person name="Dieterich C."/>
            <person name="Clifton S.W."/>
            <person name="Schuster L.N."/>
            <person name="Chinwalla A."/>
            <person name="Delehaunty K."/>
            <person name="Dinkelacker I."/>
            <person name="Fulton L."/>
            <person name="Fulton R."/>
            <person name="Godfrey J."/>
            <person name="Minx P."/>
            <person name="Mitreva M."/>
            <person name="Roeseler W."/>
            <person name="Tian H."/>
            <person name="Witte H."/>
            <person name="Yang S.P."/>
            <person name="Wilson R.K."/>
            <person name="Sommer R.J."/>
        </authorList>
    </citation>
    <scope>NUCLEOTIDE SEQUENCE [LARGE SCALE GENOMIC DNA]</scope>
    <source>
        <strain evidence="8">PS312</strain>
    </source>
</reference>
<dbReference type="Gene3D" id="1.20.1070.10">
    <property type="entry name" value="Rhodopsin 7-helix transmembrane proteins"/>
    <property type="match status" value="1"/>
</dbReference>
<dbReference type="InterPro" id="IPR019430">
    <property type="entry name" value="7TM_GPCR_serpentine_rcpt_Srx"/>
</dbReference>